<keyword evidence="1" id="KW-0805">Transcription regulation</keyword>
<dbReference type="Proteomes" id="UP000460272">
    <property type="component" value="Unassembled WGS sequence"/>
</dbReference>
<evidence type="ECO:0000256" key="3">
    <source>
        <dbReference type="ARBA" id="ARBA00023163"/>
    </source>
</evidence>
<dbReference type="InterPro" id="IPR008920">
    <property type="entry name" value="TF_FadR/GntR_C"/>
</dbReference>
<dbReference type="GO" id="GO:0003700">
    <property type="term" value="F:DNA-binding transcription factor activity"/>
    <property type="evidence" value="ECO:0007669"/>
    <property type="project" value="InterPro"/>
</dbReference>
<name>A0A6P2C8U4_9ACTN</name>
<organism evidence="5 6">
    <name type="scientific">Trebonia kvetii</name>
    <dbReference type="NCBI Taxonomy" id="2480626"/>
    <lineage>
        <taxon>Bacteria</taxon>
        <taxon>Bacillati</taxon>
        <taxon>Actinomycetota</taxon>
        <taxon>Actinomycetes</taxon>
        <taxon>Streptosporangiales</taxon>
        <taxon>Treboniaceae</taxon>
        <taxon>Trebonia</taxon>
    </lineage>
</organism>
<dbReference type="OrthoDB" id="8680240at2"/>
<dbReference type="SMART" id="SM00895">
    <property type="entry name" value="FCD"/>
    <property type="match status" value="1"/>
</dbReference>
<dbReference type="GO" id="GO:0003677">
    <property type="term" value="F:DNA binding"/>
    <property type="evidence" value="ECO:0007669"/>
    <property type="project" value="UniProtKB-KW"/>
</dbReference>
<dbReference type="Gene3D" id="1.20.120.530">
    <property type="entry name" value="GntR ligand-binding domain-like"/>
    <property type="match status" value="1"/>
</dbReference>
<keyword evidence="6" id="KW-1185">Reference proteome</keyword>
<dbReference type="InterPro" id="IPR036390">
    <property type="entry name" value="WH_DNA-bd_sf"/>
</dbReference>
<sequence length="216" mass="23713">MIAHLSLPEVVRLTLRRRILNNELAAGERLIEASLAAEFGVSRTTLRSALMELKNDRLVEFSPRRGCWVARMTRAEIEDACFARYLLESGAVCEDRAVIDDALVAALRTEFEAMVAAVEAGDMAEAVECDTRLHSVLVEAGGRSRLAELWHSLDGQMGALMRSSIEFQGGDLSEVVDRHQSLIDAVATGDRVLIAAALKDHYLNPKTFADSEEKSA</sequence>
<evidence type="ECO:0000313" key="6">
    <source>
        <dbReference type="Proteomes" id="UP000460272"/>
    </source>
</evidence>
<dbReference type="Pfam" id="PF07729">
    <property type="entry name" value="FCD"/>
    <property type="match status" value="1"/>
</dbReference>
<feature type="domain" description="HTH gntR-type" evidence="4">
    <location>
        <begin position="5"/>
        <end position="72"/>
    </location>
</feature>
<comment type="caution">
    <text evidence="5">The sequence shown here is derived from an EMBL/GenBank/DDBJ whole genome shotgun (WGS) entry which is preliminary data.</text>
</comment>
<accession>A0A6P2C8U4</accession>
<dbReference type="SUPFAM" id="SSF48008">
    <property type="entry name" value="GntR ligand-binding domain-like"/>
    <property type="match status" value="1"/>
</dbReference>
<dbReference type="CDD" id="cd07377">
    <property type="entry name" value="WHTH_GntR"/>
    <property type="match status" value="1"/>
</dbReference>
<keyword evidence="2" id="KW-0238">DNA-binding</keyword>
<proteinExistence type="predicted"/>
<keyword evidence="3" id="KW-0804">Transcription</keyword>
<reference evidence="5 6" key="1">
    <citation type="submission" date="2018-11" db="EMBL/GenBank/DDBJ databases">
        <title>Trebonia kvetii gen.nov., sp.nov., a novel acidophilic actinobacterium, and proposal of the new actinobacterial family Treboniaceae fam. nov.</title>
        <authorList>
            <person name="Rapoport D."/>
            <person name="Sagova-Mareckova M."/>
            <person name="Sedlacek I."/>
            <person name="Provaznik J."/>
            <person name="Kralova S."/>
            <person name="Pavlinic D."/>
            <person name="Benes V."/>
            <person name="Kopecky J."/>
        </authorList>
    </citation>
    <scope>NUCLEOTIDE SEQUENCE [LARGE SCALE GENOMIC DNA]</scope>
    <source>
        <strain evidence="5 6">15Tr583</strain>
    </source>
</reference>
<dbReference type="EMBL" id="RPFW01000001">
    <property type="protein sequence ID" value="TVZ05973.1"/>
    <property type="molecule type" value="Genomic_DNA"/>
</dbReference>
<gene>
    <name evidence="5" type="ORF">EAS64_00400</name>
</gene>
<dbReference type="SUPFAM" id="SSF46785">
    <property type="entry name" value="Winged helix' DNA-binding domain"/>
    <property type="match status" value="1"/>
</dbReference>
<evidence type="ECO:0000256" key="1">
    <source>
        <dbReference type="ARBA" id="ARBA00023015"/>
    </source>
</evidence>
<dbReference type="InterPro" id="IPR011711">
    <property type="entry name" value="GntR_C"/>
</dbReference>
<evidence type="ECO:0000256" key="2">
    <source>
        <dbReference type="ARBA" id="ARBA00023125"/>
    </source>
</evidence>
<dbReference type="RefSeq" id="WP_145850726.1">
    <property type="nucleotide sequence ID" value="NZ_RPFW01000001.1"/>
</dbReference>
<protein>
    <submittedName>
        <fullName evidence="5">GntR family transcriptional regulator</fullName>
    </submittedName>
</protein>
<dbReference type="Pfam" id="PF00392">
    <property type="entry name" value="GntR"/>
    <property type="match status" value="1"/>
</dbReference>
<dbReference type="Gene3D" id="1.10.10.10">
    <property type="entry name" value="Winged helix-like DNA-binding domain superfamily/Winged helix DNA-binding domain"/>
    <property type="match status" value="1"/>
</dbReference>
<dbReference type="PROSITE" id="PS50949">
    <property type="entry name" value="HTH_GNTR"/>
    <property type="match status" value="1"/>
</dbReference>
<dbReference type="InterPro" id="IPR036388">
    <property type="entry name" value="WH-like_DNA-bd_sf"/>
</dbReference>
<evidence type="ECO:0000259" key="4">
    <source>
        <dbReference type="PROSITE" id="PS50949"/>
    </source>
</evidence>
<dbReference type="PANTHER" id="PTHR43537:SF5">
    <property type="entry name" value="UXU OPERON TRANSCRIPTIONAL REGULATOR"/>
    <property type="match status" value="1"/>
</dbReference>
<dbReference type="SMART" id="SM00345">
    <property type="entry name" value="HTH_GNTR"/>
    <property type="match status" value="1"/>
</dbReference>
<dbReference type="AlphaFoldDB" id="A0A6P2C8U4"/>
<evidence type="ECO:0000313" key="5">
    <source>
        <dbReference type="EMBL" id="TVZ05973.1"/>
    </source>
</evidence>
<dbReference type="PANTHER" id="PTHR43537">
    <property type="entry name" value="TRANSCRIPTIONAL REGULATOR, GNTR FAMILY"/>
    <property type="match status" value="1"/>
</dbReference>
<dbReference type="InterPro" id="IPR000524">
    <property type="entry name" value="Tscrpt_reg_HTH_GntR"/>
</dbReference>